<dbReference type="GO" id="GO:0006508">
    <property type="term" value="P:proteolysis"/>
    <property type="evidence" value="ECO:0007669"/>
    <property type="project" value="UniProtKB-KW"/>
</dbReference>
<evidence type="ECO:0000256" key="8">
    <source>
        <dbReference type="ARBA" id="ARBA00022989"/>
    </source>
</evidence>
<comment type="cofactor">
    <cofactor evidence="1">
        <name>Zn(2+)</name>
        <dbReference type="ChEBI" id="CHEBI:29105"/>
    </cofactor>
</comment>
<sequence length="505" mass="52429">MPAAAALAAPAACSSGRLAWRQGLRPAALPALLRPLAPARHPRGPCSRNGQRVAAALWDQQPAAAAERAEAPVPLAAADPPAAEAAQLVAAEVVQDAAAEQHERWMPASWLSGWKGMGSMLLSLGAVTGGGLLGSGFDLKGPESVLQAVGVLGLTVGIHELGHFLAAVTRGIHVTKFSIGFGPTLLKWQGKEVEYSLRLLPLGGFVAFPDDDPESPYPADDPNLLRNRPIGDRTAVITAGVLANMVLAFAICVTQASTVGIPEPIYRPGVRLGEIKAATVAAQAGLQQGDVLLRVGDLEVAPSPASVQDVVAKIRDNPGRELQLTVQRAGEQLVFPITPAPSPKDGTGRIGIQLASNAEILRKTGSNPVDTVVLATQEYAKLTGTVLKGLYQFITNFSETVENVSGPVAILAVGAEVARSNAAGLYQFAALVNINLAIVNILPLPALDGGYLVFIALEALRGGKRLDEGVERAVQAGGFLLLMTAGVSLIVKDTLNLTGLGSMLQ</sequence>
<dbReference type="InterPro" id="IPR001478">
    <property type="entry name" value="PDZ"/>
</dbReference>
<dbReference type="Pfam" id="PF17820">
    <property type="entry name" value="PDZ_6"/>
    <property type="match status" value="1"/>
</dbReference>
<gene>
    <name evidence="12" type="ORF">C2E21_8124</name>
</gene>
<reference evidence="12 13" key="1">
    <citation type="journal article" date="2018" name="Plant J.">
        <title>Genome sequences of Chlorella sorokiniana UTEX 1602 and Micractinium conductrix SAG 241.80: implications to maltose excretion by a green alga.</title>
        <authorList>
            <person name="Arriola M.B."/>
            <person name="Velmurugan N."/>
            <person name="Zhang Y."/>
            <person name="Plunkett M.H."/>
            <person name="Hondzo H."/>
            <person name="Barney B.M."/>
        </authorList>
    </citation>
    <scope>NUCLEOTIDE SEQUENCE [LARGE SCALE GENOMIC DNA]</scope>
    <source>
        <strain evidence="13">UTEX 1602</strain>
    </source>
</reference>
<proteinExistence type="inferred from homology"/>
<dbReference type="CDD" id="cd23081">
    <property type="entry name" value="cpPDZ_EcRseP-like"/>
    <property type="match status" value="1"/>
</dbReference>
<evidence type="ECO:0000256" key="3">
    <source>
        <dbReference type="ARBA" id="ARBA00009989"/>
    </source>
</evidence>
<dbReference type="PANTHER" id="PTHR42837:SF2">
    <property type="entry name" value="MEMBRANE METALLOPROTEASE ARASP2, CHLOROPLASTIC-RELATED"/>
    <property type="match status" value="1"/>
</dbReference>
<organism evidence="12 13">
    <name type="scientific">Chlorella sorokiniana</name>
    <name type="common">Freshwater green alga</name>
    <dbReference type="NCBI Taxonomy" id="3076"/>
    <lineage>
        <taxon>Eukaryota</taxon>
        <taxon>Viridiplantae</taxon>
        <taxon>Chlorophyta</taxon>
        <taxon>core chlorophytes</taxon>
        <taxon>Trebouxiophyceae</taxon>
        <taxon>Chlorellales</taxon>
        <taxon>Chlorellaceae</taxon>
        <taxon>Chlorella clade</taxon>
        <taxon>Chlorella</taxon>
    </lineage>
</organism>
<name>A0A2P6TFQ6_CHLSO</name>
<dbReference type="PANTHER" id="PTHR42837">
    <property type="entry name" value="REGULATOR OF SIGMA-E PROTEASE RSEP"/>
    <property type="match status" value="1"/>
</dbReference>
<dbReference type="InterPro" id="IPR004387">
    <property type="entry name" value="Pept_M50_Zn"/>
</dbReference>
<keyword evidence="7" id="KW-0862">Zinc</keyword>
<keyword evidence="9 12" id="KW-0482">Metalloprotease</keyword>
<dbReference type="InterPro" id="IPR008915">
    <property type="entry name" value="Peptidase_M50"/>
</dbReference>
<evidence type="ECO:0000256" key="4">
    <source>
        <dbReference type="ARBA" id="ARBA00022670"/>
    </source>
</evidence>
<evidence type="ECO:0000256" key="10">
    <source>
        <dbReference type="ARBA" id="ARBA00023136"/>
    </source>
</evidence>
<evidence type="ECO:0000256" key="7">
    <source>
        <dbReference type="ARBA" id="ARBA00022833"/>
    </source>
</evidence>
<evidence type="ECO:0000313" key="12">
    <source>
        <dbReference type="EMBL" id="PRW32945.1"/>
    </source>
</evidence>
<evidence type="ECO:0000259" key="11">
    <source>
        <dbReference type="SMART" id="SM00228"/>
    </source>
</evidence>
<dbReference type="Proteomes" id="UP000239899">
    <property type="component" value="Unassembled WGS sequence"/>
</dbReference>
<dbReference type="GO" id="GO:0004222">
    <property type="term" value="F:metalloendopeptidase activity"/>
    <property type="evidence" value="ECO:0007669"/>
    <property type="project" value="InterPro"/>
</dbReference>
<evidence type="ECO:0000256" key="9">
    <source>
        <dbReference type="ARBA" id="ARBA00023049"/>
    </source>
</evidence>
<dbReference type="GO" id="GO:0016020">
    <property type="term" value="C:membrane"/>
    <property type="evidence" value="ECO:0007669"/>
    <property type="project" value="UniProtKB-SubCell"/>
</dbReference>
<evidence type="ECO:0000256" key="5">
    <source>
        <dbReference type="ARBA" id="ARBA00022692"/>
    </source>
</evidence>
<dbReference type="STRING" id="3076.A0A2P6TFQ6"/>
<dbReference type="OrthoDB" id="445896at2759"/>
<keyword evidence="5" id="KW-0812">Transmembrane</keyword>
<protein>
    <submittedName>
        <fullName evidence="12">Zinc metalloprotease</fullName>
    </submittedName>
</protein>
<keyword evidence="4" id="KW-0645">Protease</keyword>
<comment type="subcellular location">
    <subcellularLocation>
        <location evidence="2">Membrane</location>
        <topology evidence="2">Multi-pass membrane protein</topology>
    </subcellularLocation>
</comment>
<dbReference type="Gene3D" id="2.30.42.10">
    <property type="match status" value="1"/>
</dbReference>
<evidence type="ECO:0000313" key="13">
    <source>
        <dbReference type="Proteomes" id="UP000239899"/>
    </source>
</evidence>
<accession>A0A2P6TFQ6</accession>
<dbReference type="SMART" id="SM00228">
    <property type="entry name" value="PDZ"/>
    <property type="match status" value="1"/>
</dbReference>
<keyword evidence="8" id="KW-1133">Transmembrane helix</keyword>
<keyword evidence="6" id="KW-0378">Hydrolase</keyword>
<dbReference type="EMBL" id="LHPG02000018">
    <property type="protein sequence ID" value="PRW32945.1"/>
    <property type="molecule type" value="Genomic_DNA"/>
</dbReference>
<keyword evidence="10" id="KW-0472">Membrane</keyword>
<dbReference type="AlphaFoldDB" id="A0A2P6TFQ6"/>
<dbReference type="Pfam" id="PF02163">
    <property type="entry name" value="Peptidase_M50"/>
    <property type="match status" value="1"/>
</dbReference>
<dbReference type="InterPro" id="IPR036034">
    <property type="entry name" value="PDZ_sf"/>
</dbReference>
<comment type="caution">
    <text evidence="12">The sequence shown here is derived from an EMBL/GenBank/DDBJ whole genome shotgun (WGS) entry which is preliminary data.</text>
</comment>
<dbReference type="InterPro" id="IPR041489">
    <property type="entry name" value="PDZ_6"/>
</dbReference>
<dbReference type="CDD" id="cd06163">
    <property type="entry name" value="S2P-M50_PDZ_RseP-like"/>
    <property type="match status" value="1"/>
</dbReference>
<evidence type="ECO:0000256" key="6">
    <source>
        <dbReference type="ARBA" id="ARBA00022801"/>
    </source>
</evidence>
<evidence type="ECO:0000256" key="2">
    <source>
        <dbReference type="ARBA" id="ARBA00004141"/>
    </source>
</evidence>
<feature type="domain" description="PDZ" evidence="11">
    <location>
        <begin position="245"/>
        <end position="330"/>
    </location>
</feature>
<evidence type="ECO:0000256" key="1">
    <source>
        <dbReference type="ARBA" id="ARBA00001947"/>
    </source>
</evidence>
<dbReference type="SUPFAM" id="SSF50156">
    <property type="entry name" value="PDZ domain-like"/>
    <property type="match status" value="1"/>
</dbReference>
<keyword evidence="13" id="KW-1185">Reference proteome</keyword>
<comment type="similarity">
    <text evidence="3">Belongs to the peptidase M50A family.</text>
</comment>